<dbReference type="InterPro" id="IPR051943">
    <property type="entry name" value="TRAFAC_Dynamin-like_GTPase"/>
</dbReference>
<dbReference type="AlphaFoldDB" id="A0A8J4EFY5"/>
<evidence type="ECO:0000256" key="1">
    <source>
        <dbReference type="SAM" id="Coils"/>
    </source>
</evidence>
<dbReference type="EMBL" id="BOPH01000113">
    <property type="protein sequence ID" value="GIJ73329.1"/>
    <property type="molecule type" value="Genomic_DNA"/>
</dbReference>
<evidence type="ECO:0000313" key="4">
    <source>
        <dbReference type="EMBL" id="GIJ73329.1"/>
    </source>
</evidence>
<name>A0A8J4EFY5_9ACTN</name>
<reference evidence="4" key="1">
    <citation type="submission" date="2021-01" db="EMBL/GenBank/DDBJ databases">
        <title>Whole genome shotgun sequence of Virgisporangium ochraceum NBRC 16418.</title>
        <authorList>
            <person name="Komaki H."/>
            <person name="Tamura T."/>
        </authorList>
    </citation>
    <scope>NUCLEOTIDE SEQUENCE</scope>
    <source>
        <strain evidence="4">NBRC 16418</strain>
    </source>
</reference>
<evidence type="ECO:0000256" key="2">
    <source>
        <dbReference type="SAM" id="Phobius"/>
    </source>
</evidence>
<dbReference type="InterPro" id="IPR045063">
    <property type="entry name" value="Dynamin_N"/>
</dbReference>
<keyword evidence="2" id="KW-0812">Transmembrane</keyword>
<feature type="transmembrane region" description="Helical" evidence="2">
    <location>
        <begin position="493"/>
        <end position="517"/>
    </location>
</feature>
<feature type="coiled-coil region" evidence="1">
    <location>
        <begin position="582"/>
        <end position="622"/>
    </location>
</feature>
<dbReference type="Gene3D" id="3.40.50.300">
    <property type="entry name" value="P-loop containing nucleotide triphosphate hydrolases"/>
    <property type="match status" value="1"/>
</dbReference>
<dbReference type="Proteomes" id="UP000635606">
    <property type="component" value="Unassembled WGS sequence"/>
</dbReference>
<keyword evidence="2" id="KW-1133">Transmembrane helix</keyword>
<evidence type="ECO:0000313" key="5">
    <source>
        <dbReference type="Proteomes" id="UP000635606"/>
    </source>
</evidence>
<proteinExistence type="predicted"/>
<dbReference type="PANTHER" id="PTHR43681">
    <property type="entry name" value="TRANSMEMBRANE GTPASE FZO"/>
    <property type="match status" value="1"/>
</dbReference>
<dbReference type="InterPro" id="IPR027417">
    <property type="entry name" value="P-loop_NTPase"/>
</dbReference>
<accession>A0A8J4EFY5</accession>
<sequence>MTQTQQPAAAGGQRPNPEQAIAQLLKKGVDGGLAFLRKIDPDAAADLDQVKRRDVTRPSIVVVGETKRGKSSLTNMLIGVPNLSPVDAAVATSSFIEFRYSTTLGARAWVPGREDPVPLSHGDLRDWGTVLGRMPDGMRPPRRIEVHHNAPLLQYLTVIDTPGVGGLDPLHAEVALDAVERATALLFIVDASSPFSKPELDFLIEASKRVNFVIFGLTKCDAYPGWRRILEDNKGQLQAHAPRFGSAPWYPVSARLAEMAMSMPPEPQAELIRESRIAELQHALIDLAKKGHALQLSNVLRSVRSEIIRLDQEIGERMKSTDPDPADVQRAKDERAKVAARKRTESRQWSLALNTETQRARVEATTRLRMYVTKLQEDYLNKIDKASGSEMKNLPQEVDRSLHALSVRLSHDLEFRFRKVGERVLAQVFHPHELQYVLRQLNARLRHALTTRPRREGGGGDGAMVAMSSAGIAFMAGRGAMAGASAGAAAMGLGAAGLAIPVVGIAIGLGAGAYMIFKRRSMTDKQATRQWLREVLNDARAALSDEIMHRFTDLQYALTLALDEAIERRLKQLDDHIANIDKSMAEDKAERAKKRAALVQEREGLRARIKQLDEVLVRVRQLLPAAPAESQG</sequence>
<feature type="domain" description="Dynamin N-terminal" evidence="3">
    <location>
        <begin position="60"/>
        <end position="209"/>
    </location>
</feature>
<keyword evidence="5" id="KW-1185">Reference proteome</keyword>
<dbReference type="RefSeq" id="WP_239160862.1">
    <property type="nucleotide sequence ID" value="NZ_BOPH01000113.1"/>
</dbReference>
<comment type="caution">
    <text evidence="4">The sequence shown here is derived from an EMBL/GenBank/DDBJ whole genome shotgun (WGS) entry which is preliminary data.</text>
</comment>
<protein>
    <submittedName>
        <fullName evidence="4">Dynamin</fullName>
    </submittedName>
</protein>
<gene>
    <name evidence="4" type="ORF">Voc01_082460</name>
</gene>
<keyword evidence="2" id="KW-0472">Membrane</keyword>
<organism evidence="4 5">
    <name type="scientific">Virgisporangium ochraceum</name>
    <dbReference type="NCBI Taxonomy" id="65505"/>
    <lineage>
        <taxon>Bacteria</taxon>
        <taxon>Bacillati</taxon>
        <taxon>Actinomycetota</taxon>
        <taxon>Actinomycetes</taxon>
        <taxon>Micromonosporales</taxon>
        <taxon>Micromonosporaceae</taxon>
        <taxon>Virgisporangium</taxon>
    </lineage>
</organism>
<evidence type="ECO:0000259" key="3">
    <source>
        <dbReference type="Pfam" id="PF00350"/>
    </source>
</evidence>
<dbReference type="PANTHER" id="PTHR43681:SF1">
    <property type="entry name" value="SARCALUMENIN"/>
    <property type="match status" value="1"/>
</dbReference>
<dbReference type="SUPFAM" id="SSF52540">
    <property type="entry name" value="P-loop containing nucleoside triphosphate hydrolases"/>
    <property type="match status" value="1"/>
</dbReference>
<keyword evidence="1" id="KW-0175">Coiled coil</keyword>
<dbReference type="Pfam" id="PF00350">
    <property type="entry name" value="Dynamin_N"/>
    <property type="match status" value="1"/>
</dbReference>